<dbReference type="RefSeq" id="WP_394514483.1">
    <property type="nucleotide sequence ID" value="NZ_JBIGHX010000012.1"/>
</dbReference>
<feature type="region of interest" description="Disordered" evidence="1">
    <location>
        <begin position="275"/>
        <end position="403"/>
    </location>
</feature>
<gene>
    <name evidence="2" type="ORF">ACG04Q_24925</name>
</gene>
<evidence type="ECO:0000313" key="2">
    <source>
        <dbReference type="EMBL" id="MFG6464840.1"/>
    </source>
</evidence>
<protein>
    <submittedName>
        <fullName evidence="2">Uncharacterized protein</fullName>
    </submittedName>
</protein>
<sequence length="580" mass="61300">MVARLAIHRLSARTPARAQPVAARLALQALGADLEDAVPGSLPPQALLWLRRLRLQAPETVLLRPAPGAWRQGWIAAGREQLDAALAQAARPALGPVPDSAPAVLFADAAEMLACLALAAQRGQLDRWWWRGLLGRAWPRWQPAWAARPEAQAAAQRLLARVGQGRPVGTPGDELLPAPDAVVTVQPSPRAGDVAVAAQREPVVPADARHEPTRPLPPARPGAASATYRGAFAVTPREPHVPALAPPAVVAGVEARGAPPEAPLQPRPRVRARLADPPARQQPTATPAANASQVEASAAPAWEPSDGPTPAAPPRGTSPRGRARIPARDAPASVAPEAAPSRADAPLLAQREPPRATPSWSPAGAQAGASPRVTPAPLEPATSAERIDPPAPVPHSPSLPSQPAVDTAALWPWPQALASHQAPLLFIVNALLEDGLYPDFTRPLDPGLPVPPWALLAALARAWRLPGDPLQAALQQRCPGWAPPRDMPAAPGAPAGPWPAWLAAYARALRRRLCRRLGCRPAAWPQALTLARPARLWLSEAEWVAEFSLDSHDVAWRLAGLDRDPGWLPAAGCSLRFEFV</sequence>
<dbReference type="Proteomes" id="UP001606302">
    <property type="component" value="Unassembled WGS sequence"/>
</dbReference>
<keyword evidence="3" id="KW-1185">Reference proteome</keyword>
<name>A0ABW7GSD7_9BURK</name>
<feature type="compositionally biased region" description="Low complexity" evidence="1">
    <location>
        <begin position="328"/>
        <end position="343"/>
    </location>
</feature>
<comment type="caution">
    <text evidence="2">The sequence shown here is derived from an EMBL/GenBank/DDBJ whole genome shotgun (WGS) entry which is preliminary data.</text>
</comment>
<evidence type="ECO:0000313" key="3">
    <source>
        <dbReference type="Proteomes" id="UP001606302"/>
    </source>
</evidence>
<accession>A0ABW7GSD7</accession>
<evidence type="ECO:0000256" key="1">
    <source>
        <dbReference type="SAM" id="MobiDB-lite"/>
    </source>
</evidence>
<feature type="region of interest" description="Disordered" evidence="1">
    <location>
        <begin position="205"/>
        <end position="224"/>
    </location>
</feature>
<dbReference type="EMBL" id="JBIGHX010000012">
    <property type="protein sequence ID" value="MFG6464840.1"/>
    <property type="molecule type" value="Genomic_DNA"/>
</dbReference>
<organism evidence="2 3">
    <name type="scientific">Pelomonas lactea</name>
    <dbReference type="NCBI Taxonomy" id="3299030"/>
    <lineage>
        <taxon>Bacteria</taxon>
        <taxon>Pseudomonadati</taxon>
        <taxon>Pseudomonadota</taxon>
        <taxon>Betaproteobacteria</taxon>
        <taxon>Burkholderiales</taxon>
        <taxon>Sphaerotilaceae</taxon>
        <taxon>Roseateles</taxon>
    </lineage>
</organism>
<reference evidence="2 3" key="1">
    <citation type="submission" date="2024-08" db="EMBL/GenBank/DDBJ databases">
        <authorList>
            <person name="Lu H."/>
        </authorList>
    </citation>
    <scope>NUCLEOTIDE SEQUENCE [LARGE SCALE GENOMIC DNA]</scope>
    <source>
        <strain evidence="2 3">DXS20W</strain>
    </source>
</reference>
<feature type="compositionally biased region" description="Low complexity" evidence="1">
    <location>
        <begin position="275"/>
        <end position="301"/>
    </location>
</feature>
<proteinExistence type="predicted"/>